<dbReference type="SMART" id="SM00342">
    <property type="entry name" value="HTH_ARAC"/>
    <property type="match status" value="1"/>
</dbReference>
<keyword evidence="2" id="KW-0238">DNA-binding</keyword>
<dbReference type="Gene3D" id="2.60.120.10">
    <property type="entry name" value="Jelly Rolls"/>
    <property type="match status" value="1"/>
</dbReference>
<dbReference type="Pfam" id="PF02311">
    <property type="entry name" value="AraC_binding"/>
    <property type="match status" value="1"/>
</dbReference>
<evidence type="ECO:0000256" key="1">
    <source>
        <dbReference type="ARBA" id="ARBA00023015"/>
    </source>
</evidence>
<evidence type="ECO:0000313" key="5">
    <source>
        <dbReference type="EMBL" id="XAH72882.1"/>
    </source>
</evidence>
<dbReference type="InterPro" id="IPR037923">
    <property type="entry name" value="HTH-like"/>
</dbReference>
<dbReference type="PROSITE" id="PS01124">
    <property type="entry name" value="HTH_ARAC_FAMILY_2"/>
    <property type="match status" value="1"/>
</dbReference>
<evidence type="ECO:0000259" key="4">
    <source>
        <dbReference type="PROSITE" id="PS01124"/>
    </source>
</evidence>
<dbReference type="SUPFAM" id="SSF51215">
    <property type="entry name" value="Regulatory protein AraC"/>
    <property type="match status" value="1"/>
</dbReference>
<dbReference type="EMBL" id="CP146256">
    <property type="protein sequence ID" value="XAH72882.1"/>
    <property type="molecule type" value="Genomic_DNA"/>
</dbReference>
<proteinExistence type="predicted"/>
<dbReference type="InterPro" id="IPR020449">
    <property type="entry name" value="Tscrpt_reg_AraC-type_HTH"/>
</dbReference>
<dbReference type="SUPFAM" id="SSF46689">
    <property type="entry name" value="Homeodomain-like"/>
    <property type="match status" value="2"/>
</dbReference>
<dbReference type="PRINTS" id="PR00032">
    <property type="entry name" value="HTHARAC"/>
</dbReference>
<sequence length="299" mass="35410">MMEKRYDLKEKTLHGTLSMPLGYYLCHVPQDFTVLPVHWHEEIEITRIREGTVTYYIQSEQYLLNEQDFLVLLPFTLHGIEQREGKTMCSDSFVFNLNMLGGTYPDSCAVTYFYPLLEERGKVPVIVRKEESRYGELNKIFEQILLCYTKKGFGYELRLKACLFEFMGELLTPEMLSKEKKQDIQVLEKVKQGIGYIQENYREAISVKELAEVCQFSEYHFMRLFRKYTNMTCIDYINTYRLSSALEELENTDHSITEIAISNGFNTISYFNRLFRQKYGMTPREYRNNLNLERIIPDS</sequence>
<dbReference type="PROSITE" id="PS00041">
    <property type="entry name" value="HTH_ARAC_FAMILY_1"/>
    <property type="match status" value="1"/>
</dbReference>
<evidence type="ECO:0000256" key="3">
    <source>
        <dbReference type="ARBA" id="ARBA00023163"/>
    </source>
</evidence>
<name>A0ABZ3EU64_9FIRM</name>
<dbReference type="InterPro" id="IPR003313">
    <property type="entry name" value="AraC-bd"/>
</dbReference>
<dbReference type="PANTHER" id="PTHR43280:SF34">
    <property type="entry name" value="ARAC-FAMILY TRANSCRIPTIONAL REGULATOR"/>
    <property type="match status" value="1"/>
</dbReference>
<dbReference type="InterPro" id="IPR018062">
    <property type="entry name" value="HTH_AraC-typ_CS"/>
</dbReference>
<dbReference type="Pfam" id="PF12833">
    <property type="entry name" value="HTH_18"/>
    <property type="match status" value="1"/>
</dbReference>
<keyword evidence="1" id="KW-0805">Transcription regulation</keyword>
<dbReference type="InterPro" id="IPR014710">
    <property type="entry name" value="RmlC-like_jellyroll"/>
</dbReference>
<accession>A0ABZ3EU64</accession>
<organism evidence="5 6">
    <name type="scientific">Kineothrix sedimenti</name>
    <dbReference type="NCBI Taxonomy" id="3123317"/>
    <lineage>
        <taxon>Bacteria</taxon>
        <taxon>Bacillati</taxon>
        <taxon>Bacillota</taxon>
        <taxon>Clostridia</taxon>
        <taxon>Lachnospirales</taxon>
        <taxon>Lachnospiraceae</taxon>
        <taxon>Kineothrix</taxon>
    </lineage>
</organism>
<evidence type="ECO:0000256" key="2">
    <source>
        <dbReference type="ARBA" id="ARBA00023125"/>
    </source>
</evidence>
<dbReference type="InterPro" id="IPR009057">
    <property type="entry name" value="Homeodomain-like_sf"/>
</dbReference>
<reference evidence="5 6" key="1">
    <citation type="submission" date="2024-02" db="EMBL/GenBank/DDBJ databases">
        <title>Bacterial strain from lacustrine sediment.</title>
        <authorList>
            <person name="Petit C."/>
            <person name="Fadhlaoui K."/>
        </authorList>
    </citation>
    <scope>NUCLEOTIDE SEQUENCE [LARGE SCALE GENOMIC DNA]</scope>
    <source>
        <strain evidence="5 6">IPX-CK</strain>
    </source>
</reference>
<dbReference type="InterPro" id="IPR018060">
    <property type="entry name" value="HTH_AraC"/>
</dbReference>
<dbReference type="Proteomes" id="UP001451571">
    <property type="component" value="Chromosome"/>
</dbReference>
<protein>
    <submittedName>
        <fullName evidence="5">AraC family transcriptional regulator</fullName>
    </submittedName>
</protein>
<dbReference type="Gene3D" id="1.10.10.60">
    <property type="entry name" value="Homeodomain-like"/>
    <property type="match status" value="2"/>
</dbReference>
<keyword evidence="3" id="KW-0804">Transcription</keyword>
<evidence type="ECO:0000313" key="6">
    <source>
        <dbReference type="Proteomes" id="UP001451571"/>
    </source>
</evidence>
<gene>
    <name evidence="5" type="ORF">V6984_15410</name>
</gene>
<keyword evidence="6" id="KW-1185">Reference proteome</keyword>
<feature type="domain" description="HTH araC/xylS-type" evidence="4">
    <location>
        <begin position="191"/>
        <end position="289"/>
    </location>
</feature>
<dbReference type="PANTHER" id="PTHR43280">
    <property type="entry name" value="ARAC-FAMILY TRANSCRIPTIONAL REGULATOR"/>
    <property type="match status" value="1"/>
</dbReference>
<dbReference type="RefSeq" id="WP_342756495.1">
    <property type="nucleotide sequence ID" value="NZ_CP146256.1"/>
</dbReference>